<organism evidence="2 3">
    <name type="scientific">Streptodolium elevatio</name>
    <dbReference type="NCBI Taxonomy" id="3157996"/>
    <lineage>
        <taxon>Bacteria</taxon>
        <taxon>Bacillati</taxon>
        <taxon>Actinomycetota</taxon>
        <taxon>Actinomycetes</taxon>
        <taxon>Kitasatosporales</taxon>
        <taxon>Streptomycetaceae</taxon>
        <taxon>Streptodolium</taxon>
    </lineage>
</organism>
<feature type="region of interest" description="Disordered" evidence="1">
    <location>
        <begin position="1"/>
        <end position="30"/>
    </location>
</feature>
<protein>
    <submittedName>
        <fullName evidence="2">Uncharacterized protein</fullName>
    </submittedName>
</protein>
<name>A0ABV3DY32_9ACTN</name>
<reference evidence="2 3" key="1">
    <citation type="submission" date="2024-06" db="EMBL/GenBank/DDBJ databases">
        <title>The Natural Products Discovery Center: Release of the First 8490 Sequenced Strains for Exploring Actinobacteria Biosynthetic Diversity.</title>
        <authorList>
            <person name="Kalkreuter E."/>
            <person name="Kautsar S.A."/>
            <person name="Yang D."/>
            <person name="Bader C.D."/>
            <person name="Teijaro C.N."/>
            <person name="Fluegel L."/>
            <person name="Davis C.M."/>
            <person name="Simpson J.R."/>
            <person name="Lauterbach L."/>
            <person name="Steele A.D."/>
            <person name="Gui C."/>
            <person name="Meng S."/>
            <person name="Li G."/>
            <person name="Viehrig K."/>
            <person name="Ye F."/>
            <person name="Su P."/>
            <person name="Kiefer A.F."/>
            <person name="Nichols A."/>
            <person name="Cepeda A.J."/>
            <person name="Yan W."/>
            <person name="Fan B."/>
            <person name="Jiang Y."/>
            <person name="Adhikari A."/>
            <person name="Zheng C.-J."/>
            <person name="Schuster L."/>
            <person name="Cowan T.M."/>
            <person name="Smanski M.J."/>
            <person name="Chevrette M.G."/>
            <person name="De Carvalho L.P.S."/>
            <person name="Shen B."/>
        </authorList>
    </citation>
    <scope>NUCLEOTIDE SEQUENCE [LARGE SCALE GENOMIC DNA]</scope>
    <source>
        <strain evidence="2 3">NPDC048946</strain>
    </source>
</reference>
<evidence type="ECO:0000313" key="2">
    <source>
        <dbReference type="EMBL" id="MEU8140152.1"/>
    </source>
</evidence>
<accession>A0ABV3DY32</accession>
<dbReference type="EMBL" id="JBEZFP010000251">
    <property type="protein sequence ID" value="MEU8140152.1"/>
    <property type="molecule type" value="Genomic_DNA"/>
</dbReference>
<sequence>MGRKKARRQQQEPRPTNPLKSVKAYTGEDADRQRQDFTAGTVFAAGALLVTPNDNPNLPPLFMVVVEDGPATFGPAPNLRVLLRLLNEHGSVHLSENSTIGTSWALLDHPDGPLVKLKIEVVEPAEAAGRFDLLLLAPNYAGMWQHIADGGMVGITTTSR</sequence>
<comment type="caution">
    <text evidence="2">The sequence shown here is derived from an EMBL/GenBank/DDBJ whole genome shotgun (WGS) entry which is preliminary data.</text>
</comment>
<dbReference type="RefSeq" id="WP_358365020.1">
    <property type="nucleotide sequence ID" value="NZ_JBEZFP010000251.1"/>
</dbReference>
<evidence type="ECO:0000256" key="1">
    <source>
        <dbReference type="SAM" id="MobiDB-lite"/>
    </source>
</evidence>
<keyword evidence="3" id="KW-1185">Reference proteome</keyword>
<proteinExistence type="predicted"/>
<dbReference type="Proteomes" id="UP001551482">
    <property type="component" value="Unassembled WGS sequence"/>
</dbReference>
<gene>
    <name evidence="2" type="ORF">AB0C36_42545</name>
</gene>
<evidence type="ECO:0000313" key="3">
    <source>
        <dbReference type="Proteomes" id="UP001551482"/>
    </source>
</evidence>